<name>A0ABR2T0L8_9ROSI</name>
<dbReference type="Gene3D" id="3.40.1110.10">
    <property type="entry name" value="Calcium-transporting ATPase, cytoplasmic domain N"/>
    <property type="match status" value="1"/>
</dbReference>
<proteinExistence type="predicted"/>
<evidence type="ECO:0000313" key="2">
    <source>
        <dbReference type="Proteomes" id="UP001396334"/>
    </source>
</evidence>
<keyword evidence="2" id="KW-1185">Reference proteome</keyword>
<gene>
    <name evidence="1" type="ORF">V6N11_032320</name>
</gene>
<sequence length="137" mass="15823">MLGWLGFNNEANQPFKRLRLQATTAIWQLTLRIKMSKEKPDRFQAKGKQQEIELESVVISKDDMVLKPSFEHSCLTEANRLNKPNADAIMLFFRIFAICHTAIPELNEETSSYTYESESADERAFLVAAREPGFEFF</sequence>
<dbReference type="Proteomes" id="UP001396334">
    <property type="component" value="Unassembled WGS sequence"/>
</dbReference>
<dbReference type="InterPro" id="IPR023299">
    <property type="entry name" value="ATPase_P-typ_cyto_dom_N"/>
</dbReference>
<organism evidence="1 2">
    <name type="scientific">Hibiscus sabdariffa</name>
    <name type="common">roselle</name>
    <dbReference type="NCBI Taxonomy" id="183260"/>
    <lineage>
        <taxon>Eukaryota</taxon>
        <taxon>Viridiplantae</taxon>
        <taxon>Streptophyta</taxon>
        <taxon>Embryophyta</taxon>
        <taxon>Tracheophyta</taxon>
        <taxon>Spermatophyta</taxon>
        <taxon>Magnoliopsida</taxon>
        <taxon>eudicotyledons</taxon>
        <taxon>Gunneridae</taxon>
        <taxon>Pentapetalae</taxon>
        <taxon>rosids</taxon>
        <taxon>malvids</taxon>
        <taxon>Malvales</taxon>
        <taxon>Malvaceae</taxon>
        <taxon>Malvoideae</taxon>
        <taxon>Hibiscus</taxon>
    </lineage>
</organism>
<evidence type="ECO:0000313" key="1">
    <source>
        <dbReference type="EMBL" id="KAK9030917.1"/>
    </source>
</evidence>
<accession>A0ABR2T0L8</accession>
<reference evidence="1 2" key="1">
    <citation type="journal article" date="2024" name="G3 (Bethesda)">
        <title>Genome assembly of Hibiscus sabdariffa L. provides insights into metabolisms of medicinal natural products.</title>
        <authorList>
            <person name="Kim T."/>
        </authorList>
    </citation>
    <scope>NUCLEOTIDE SEQUENCE [LARGE SCALE GENOMIC DNA]</scope>
    <source>
        <strain evidence="1">TK-2024</strain>
        <tissue evidence="1">Old leaves</tissue>
    </source>
</reference>
<protein>
    <submittedName>
        <fullName evidence="1">Uncharacterized protein</fullName>
    </submittedName>
</protein>
<dbReference type="EMBL" id="JBBPBN010000010">
    <property type="protein sequence ID" value="KAK9030917.1"/>
    <property type="molecule type" value="Genomic_DNA"/>
</dbReference>
<comment type="caution">
    <text evidence="1">The sequence shown here is derived from an EMBL/GenBank/DDBJ whole genome shotgun (WGS) entry which is preliminary data.</text>
</comment>